<name>A0A062V0W6_9EURY</name>
<evidence type="ECO:0000313" key="2">
    <source>
        <dbReference type="Proteomes" id="UP000027153"/>
    </source>
</evidence>
<comment type="caution">
    <text evidence="1">The sequence shown here is derived from an EMBL/GenBank/DDBJ whole genome shotgun (WGS) entry which is preliminary data.</text>
</comment>
<dbReference type="AlphaFoldDB" id="A0A062V0W6"/>
<accession>A0A062V0W6</accession>
<sequence>MNKQVVIDILRKIFAYYDYSISSSDICDLLAEKDSDHLFIKFEPQTNLNSIRYFSHNVQRYGGKSVLISEFFDERTRSFALDEGVTLWDKDELESRIGRAVLSGALGEYGEKGQIKKENNMQYDMQPPSPREQPKKKYEKTTRISLRSVAVNIEKSEALSLAESKIGKVKYQQLKFIPIWYYRYHFSTQKKFKSRVIDLTGDDEGYINAITGENSFNKYNGIQDNIFVPTQNYEIKQPKVEKKDALSRITDSIIREHTKEVRLNEMIGDTIVFEQKVFTPDLQDINIKMELIYIPVWEIRGGREAIEINGYDGQIMAVRASSSAEFI</sequence>
<evidence type="ECO:0000313" key="1">
    <source>
        <dbReference type="EMBL" id="KCZ70283.1"/>
    </source>
</evidence>
<dbReference type="Proteomes" id="UP000027153">
    <property type="component" value="Unassembled WGS sequence"/>
</dbReference>
<gene>
    <name evidence="1" type="ORF">ANME2D_03473</name>
</gene>
<keyword evidence="2" id="KW-1185">Reference proteome</keyword>
<reference evidence="1 2" key="1">
    <citation type="journal article" date="2013" name="Nature">
        <title>Anaerobic oxidation of methane coupled to nitrate reduction in a novel archaeal lineage.</title>
        <authorList>
            <person name="Haroon M.F."/>
            <person name="Hu S."/>
            <person name="Shi Y."/>
            <person name="Imelfort M."/>
            <person name="Keller J."/>
            <person name="Hugenholtz P."/>
            <person name="Yuan Z."/>
            <person name="Tyson G.W."/>
        </authorList>
    </citation>
    <scope>NUCLEOTIDE SEQUENCE [LARGE SCALE GENOMIC DNA]</scope>
    <source>
        <strain evidence="1 2">ANME-2d</strain>
    </source>
</reference>
<dbReference type="OrthoDB" id="147087at2157"/>
<proteinExistence type="predicted"/>
<dbReference type="RefSeq" id="WP_048094114.1">
    <property type="nucleotide sequence ID" value="NZ_JMIY01000010.1"/>
</dbReference>
<organism evidence="1 2">
    <name type="scientific">Candidatus Methanoperedens nitratireducens</name>
    <dbReference type="NCBI Taxonomy" id="1392998"/>
    <lineage>
        <taxon>Archaea</taxon>
        <taxon>Methanobacteriati</taxon>
        <taxon>Methanobacteriota</taxon>
        <taxon>Stenosarchaea group</taxon>
        <taxon>Methanomicrobia</taxon>
        <taxon>Methanosarcinales</taxon>
        <taxon>ANME-2 cluster</taxon>
        <taxon>Candidatus Methanoperedentaceae</taxon>
        <taxon>Candidatus Methanoperedens</taxon>
    </lineage>
</organism>
<dbReference type="EMBL" id="JMIY01000010">
    <property type="protein sequence ID" value="KCZ70283.1"/>
    <property type="molecule type" value="Genomic_DNA"/>
</dbReference>
<protein>
    <submittedName>
        <fullName evidence="1">Uncharacterized protein</fullName>
    </submittedName>
</protein>